<keyword evidence="3" id="KW-1185">Reference proteome</keyword>
<dbReference type="AlphaFoldDB" id="R0JSR0"/>
<feature type="region of interest" description="Disordered" evidence="1">
    <location>
        <begin position="1"/>
        <end position="24"/>
    </location>
</feature>
<evidence type="ECO:0000256" key="1">
    <source>
        <dbReference type="SAM" id="MobiDB-lite"/>
    </source>
</evidence>
<dbReference type="EMBL" id="KB743197">
    <property type="protein sequence ID" value="EOB00461.1"/>
    <property type="molecule type" value="Genomic_DNA"/>
</dbReference>
<reference evidence="3" key="1">
    <citation type="journal article" date="2013" name="Nat. Genet.">
        <title>The duck genome and transcriptome provide insight into an avian influenza virus reservoir species.</title>
        <authorList>
            <person name="Huang Y."/>
            <person name="Li Y."/>
            <person name="Burt D.W."/>
            <person name="Chen H."/>
            <person name="Zhang Y."/>
            <person name="Qian W."/>
            <person name="Kim H."/>
            <person name="Gan S."/>
            <person name="Zhao Y."/>
            <person name="Li J."/>
            <person name="Yi K."/>
            <person name="Feng H."/>
            <person name="Zhu P."/>
            <person name="Li B."/>
            <person name="Liu Q."/>
            <person name="Fairley S."/>
            <person name="Magor K.E."/>
            <person name="Du Z."/>
            <person name="Hu X."/>
            <person name="Goodman L."/>
            <person name="Tafer H."/>
            <person name="Vignal A."/>
            <person name="Lee T."/>
            <person name="Kim K.W."/>
            <person name="Sheng Z."/>
            <person name="An Y."/>
            <person name="Searle S."/>
            <person name="Herrero J."/>
            <person name="Groenen M.A."/>
            <person name="Crooijmans R.P."/>
            <person name="Faraut T."/>
            <person name="Cai Q."/>
            <person name="Webster R.G."/>
            <person name="Aldridge J.R."/>
            <person name="Warren W.C."/>
            <person name="Bartschat S."/>
            <person name="Kehr S."/>
            <person name="Marz M."/>
            <person name="Stadler P.F."/>
            <person name="Smith J."/>
            <person name="Kraus R.H."/>
            <person name="Zhao Y."/>
            <person name="Ren L."/>
            <person name="Fei J."/>
            <person name="Morisson M."/>
            <person name="Kaiser P."/>
            <person name="Griffin D.K."/>
            <person name="Rao M."/>
            <person name="Pitel F."/>
            <person name="Wang J."/>
            <person name="Li N."/>
        </authorList>
    </citation>
    <scope>NUCLEOTIDE SEQUENCE [LARGE SCALE GENOMIC DNA]</scope>
</reference>
<gene>
    <name evidence="2" type="ORF">Anapl_00772</name>
</gene>
<name>R0JSR0_ANAPL</name>
<feature type="compositionally biased region" description="Polar residues" evidence="1">
    <location>
        <begin position="1"/>
        <end position="12"/>
    </location>
</feature>
<proteinExistence type="predicted"/>
<organism evidence="2 3">
    <name type="scientific">Anas platyrhynchos</name>
    <name type="common">Mallard</name>
    <name type="synonym">Anas boschas</name>
    <dbReference type="NCBI Taxonomy" id="8839"/>
    <lineage>
        <taxon>Eukaryota</taxon>
        <taxon>Metazoa</taxon>
        <taxon>Chordata</taxon>
        <taxon>Craniata</taxon>
        <taxon>Vertebrata</taxon>
        <taxon>Euteleostomi</taxon>
        <taxon>Archelosauria</taxon>
        <taxon>Archosauria</taxon>
        <taxon>Dinosauria</taxon>
        <taxon>Saurischia</taxon>
        <taxon>Theropoda</taxon>
        <taxon>Coelurosauria</taxon>
        <taxon>Aves</taxon>
        <taxon>Neognathae</taxon>
        <taxon>Galloanserae</taxon>
        <taxon>Anseriformes</taxon>
        <taxon>Anatidae</taxon>
        <taxon>Anatinae</taxon>
        <taxon>Anas</taxon>
    </lineage>
</organism>
<protein>
    <submittedName>
        <fullName evidence="2">Uncharacterized protein</fullName>
    </submittedName>
</protein>
<accession>R0JSR0</accession>
<sequence length="216" mass="23804">MSVKVNKNQNQRIRPPWPIAKSMPCRKQQKDAEEKFANNQLNDDCSLGEALSSPTKWIASLMPATLSALGDCTFDAITSVCNGFAVHLPTHTFWSQCLHCLKFTCQTERVRKAMGITSSPHSLQSNFIFQHQHLPAAQGTSTDLVTPSPACTADVPPNSTTFSKAAKTCWLEKGTRPLAVMSEKVSEECRKQQSELYKTVTISLKCSEATLKTAQV</sequence>
<evidence type="ECO:0000313" key="3">
    <source>
        <dbReference type="Proteomes" id="UP000296049"/>
    </source>
</evidence>
<evidence type="ECO:0000313" key="2">
    <source>
        <dbReference type="EMBL" id="EOB00461.1"/>
    </source>
</evidence>
<dbReference type="Proteomes" id="UP000296049">
    <property type="component" value="Unassembled WGS sequence"/>
</dbReference>